<reference evidence="3 4" key="1">
    <citation type="submission" date="2014-11" db="EMBL/GenBank/DDBJ databases">
        <authorList>
            <person name="Zhu J."/>
            <person name="Qi W."/>
            <person name="Song R."/>
        </authorList>
    </citation>
    <scope>NUCLEOTIDE SEQUENCE [LARGE SCALE GENOMIC DNA]</scope>
</reference>
<dbReference type="PANTHER" id="PTHR24121">
    <property type="entry name" value="NO MECHANORECEPTOR POTENTIAL C, ISOFORM D-RELATED"/>
    <property type="match status" value="1"/>
</dbReference>
<feature type="region of interest" description="Disordered" evidence="2">
    <location>
        <begin position="1"/>
        <end position="80"/>
    </location>
</feature>
<keyword evidence="4" id="KW-1185">Reference proteome</keyword>
<dbReference type="PANTHER" id="PTHR24121:SF21">
    <property type="entry name" value="ANKYRIN REPEAT FAMILY PROTEIN"/>
    <property type="match status" value="1"/>
</dbReference>
<evidence type="ECO:0000313" key="3">
    <source>
        <dbReference type="EMBL" id="CEM29165.1"/>
    </source>
</evidence>
<dbReference type="Pfam" id="PF00023">
    <property type="entry name" value="Ank"/>
    <property type="match status" value="1"/>
</dbReference>
<dbReference type="Gene3D" id="1.25.40.20">
    <property type="entry name" value="Ankyrin repeat-containing domain"/>
    <property type="match status" value="1"/>
</dbReference>
<dbReference type="EMBL" id="CDMY01000666">
    <property type="protein sequence ID" value="CEM29165.1"/>
    <property type="molecule type" value="Genomic_DNA"/>
</dbReference>
<dbReference type="SMART" id="SM00248">
    <property type="entry name" value="ANK"/>
    <property type="match status" value="3"/>
</dbReference>
<evidence type="ECO:0000256" key="2">
    <source>
        <dbReference type="SAM" id="MobiDB-lite"/>
    </source>
</evidence>
<dbReference type="STRING" id="1169540.A0A0G4GHG2"/>
<evidence type="ECO:0000256" key="1">
    <source>
        <dbReference type="PROSITE-ProRule" id="PRU00023"/>
    </source>
</evidence>
<protein>
    <submittedName>
        <fullName evidence="3">Uncharacterized protein</fullName>
    </submittedName>
</protein>
<dbReference type="SUPFAM" id="SSF48403">
    <property type="entry name" value="Ankyrin repeat"/>
    <property type="match status" value="1"/>
</dbReference>
<dbReference type="PROSITE" id="PS50088">
    <property type="entry name" value="ANK_REPEAT"/>
    <property type="match status" value="1"/>
</dbReference>
<dbReference type="InterPro" id="IPR036770">
    <property type="entry name" value="Ankyrin_rpt-contain_sf"/>
</dbReference>
<dbReference type="InParanoid" id="A0A0G4GHG2"/>
<evidence type="ECO:0000313" key="4">
    <source>
        <dbReference type="Proteomes" id="UP000041254"/>
    </source>
</evidence>
<gene>
    <name evidence="3" type="ORF">Vbra_10003</name>
</gene>
<name>A0A0G4GHG2_VITBC</name>
<sequence>MWGFWHTQRTPRLQGQEGGSGRDSHSRSSSIHETRYVRLPRVEGDGDGDADGSVHQGQTKRPKMPSIFQRRGRRGESASPASYRVPLLRLETIQRDEGLMRLNLADTKIELTPAPRRLENVPLVGSPMGPGPMMAQGTDELIQAWNESFGNERVPLVGSPMGPGPTHDSSGTYQPSGPMMAQGTADSLESFRAARLSGDLATDENEATKLLRDSIKKAIKASDAAGLRAALADLSPEETEQVLTTGIWELDEQKATCSAIFLAAMKCSSSEVFEVLLDNRSHLLRPVGGTPLQVAAMFGSADAIRGMLKMDPGLWRVASDADGVSAFHAAAFRDDDKGPEVLEALVEVAGQEGLEMEDKNGDTPFHHATRKRNEGVVEWILKKKPDLLQMTNEDRRLPSNGQQVSHNNGM</sequence>
<dbReference type="PhylomeDB" id="A0A0G4GHG2"/>
<dbReference type="Proteomes" id="UP000041254">
    <property type="component" value="Unassembled WGS sequence"/>
</dbReference>
<accession>A0A0G4GHG2</accession>
<keyword evidence="1" id="KW-0040">ANK repeat</keyword>
<dbReference type="AlphaFoldDB" id="A0A0G4GHG2"/>
<feature type="repeat" description="ANK" evidence="1">
    <location>
        <begin position="360"/>
        <end position="392"/>
    </location>
</feature>
<dbReference type="VEuPathDB" id="CryptoDB:Vbra_10003"/>
<proteinExistence type="predicted"/>
<organism evidence="3 4">
    <name type="scientific">Vitrella brassicaformis (strain CCMP3155)</name>
    <dbReference type="NCBI Taxonomy" id="1169540"/>
    <lineage>
        <taxon>Eukaryota</taxon>
        <taxon>Sar</taxon>
        <taxon>Alveolata</taxon>
        <taxon>Colpodellida</taxon>
        <taxon>Vitrellaceae</taxon>
        <taxon>Vitrella</taxon>
    </lineage>
</organism>
<dbReference type="InterPro" id="IPR002110">
    <property type="entry name" value="Ankyrin_rpt"/>
</dbReference>
<feature type="compositionally biased region" description="Basic and acidic residues" evidence="2">
    <location>
        <begin position="20"/>
        <end position="44"/>
    </location>
</feature>